<dbReference type="SUPFAM" id="SSF55729">
    <property type="entry name" value="Acyl-CoA N-acyltransferases (Nat)"/>
    <property type="match status" value="1"/>
</dbReference>
<dbReference type="PROSITE" id="PS51186">
    <property type="entry name" value="GNAT"/>
    <property type="match status" value="1"/>
</dbReference>
<dbReference type="PANTHER" id="PTHR43451:SF1">
    <property type="entry name" value="ACETYLTRANSFERASE"/>
    <property type="match status" value="1"/>
</dbReference>
<keyword evidence="3" id="KW-1185">Reference proteome</keyword>
<dbReference type="InterPro" id="IPR000182">
    <property type="entry name" value="GNAT_dom"/>
</dbReference>
<dbReference type="RefSeq" id="WP_117458123.1">
    <property type="nucleotide sequence ID" value="NZ_JACRWG010000004.1"/>
</dbReference>
<name>A0ABR7K913_9FIRM</name>
<dbReference type="CDD" id="cd04301">
    <property type="entry name" value="NAT_SF"/>
    <property type="match status" value="1"/>
</dbReference>
<gene>
    <name evidence="2" type="ORF">H8909_02355</name>
</gene>
<protein>
    <submittedName>
        <fullName evidence="2">GNAT family N-acetyltransferase</fullName>
    </submittedName>
</protein>
<evidence type="ECO:0000313" key="2">
    <source>
        <dbReference type="EMBL" id="MBC6009099.1"/>
    </source>
</evidence>
<evidence type="ECO:0000259" key="1">
    <source>
        <dbReference type="PROSITE" id="PS51186"/>
    </source>
</evidence>
<accession>A0ABR7K913</accession>
<proteinExistence type="predicted"/>
<dbReference type="Proteomes" id="UP000603474">
    <property type="component" value="Unassembled WGS sequence"/>
</dbReference>
<dbReference type="PANTHER" id="PTHR43451">
    <property type="entry name" value="ACETYLTRANSFERASE (GNAT) FAMILY PROTEIN"/>
    <property type="match status" value="1"/>
</dbReference>
<feature type="domain" description="N-acetyltransferase" evidence="1">
    <location>
        <begin position="1"/>
        <end position="153"/>
    </location>
</feature>
<sequence>MEFREYKDTDLHAVMDLFYVTVHEVNKNDYSEEQLDAIAPKAANEYHWEKSLEKNHTIVVEEDDKLIAFGNIGKTGYLDRLYVHPDYLRKGIASKLVEELEEYAKKHGSHVINVTSSITSKPFFESKGYAVIEEQINERRGERLLRYLMEKKI</sequence>
<evidence type="ECO:0000313" key="3">
    <source>
        <dbReference type="Proteomes" id="UP000603474"/>
    </source>
</evidence>
<comment type="caution">
    <text evidence="2">The sequence shown here is derived from an EMBL/GenBank/DDBJ whole genome shotgun (WGS) entry which is preliminary data.</text>
</comment>
<organism evidence="2 3">
    <name type="scientific">Catenibacterium faecis</name>
    <dbReference type="NCBI Taxonomy" id="2764323"/>
    <lineage>
        <taxon>Bacteria</taxon>
        <taxon>Bacillati</taxon>
        <taxon>Bacillota</taxon>
        <taxon>Erysipelotrichia</taxon>
        <taxon>Erysipelotrichales</taxon>
        <taxon>Coprobacillaceae</taxon>
        <taxon>Catenibacterium</taxon>
    </lineage>
</organism>
<reference evidence="2 3" key="1">
    <citation type="submission" date="2020-08" db="EMBL/GenBank/DDBJ databases">
        <authorList>
            <person name="Liu C."/>
            <person name="Sun Q."/>
        </authorList>
    </citation>
    <scope>NUCLEOTIDE SEQUENCE [LARGE SCALE GENOMIC DNA]</scope>
    <source>
        <strain evidence="2 3">NSJ-22</strain>
    </source>
</reference>
<dbReference type="Pfam" id="PF13673">
    <property type="entry name" value="Acetyltransf_10"/>
    <property type="match status" value="1"/>
</dbReference>
<dbReference type="Gene3D" id="3.40.630.30">
    <property type="match status" value="1"/>
</dbReference>
<dbReference type="InterPro" id="IPR052564">
    <property type="entry name" value="N-acetyltrans/Recomb-assoc"/>
</dbReference>
<dbReference type="EMBL" id="JACRWG010000004">
    <property type="protein sequence ID" value="MBC6009099.1"/>
    <property type="molecule type" value="Genomic_DNA"/>
</dbReference>
<dbReference type="InterPro" id="IPR016181">
    <property type="entry name" value="Acyl_CoA_acyltransferase"/>
</dbReference>